<evidence type="ECO:0000313" key="3">
    <source>
        <dbReference type="Proteomes" id="UP001597417"/>
    </source>
</evidence>
<protein>
    <submittedName>
        <fullName evidence="2">SGNH/GDSL hydrolase family protein</fullName>
    </submittedName>
</protein>
<gene>
    <name evidence="2" type="ORF">ACFSXZ_01845</name>
</gene>
<keyword evidence="3" id="KW-1185">Reference proteome</keyword>
<dbReference type="InterPro" id="IPR036514">
    <property type="entry name" value="SGNH_hydro_sf"/>
</dbReference>
<proteinExistence type="predicted"/>
<accession>A0ABW5FM04</accession>
<evidence type="ECO:0000259" key="1">
    <source>
        <dbReference type="Pfam" id="PF13472"/>
    </source>
</evidence>
<dbReference type="InterPro" id="IPR053140">
    <property type="entry name" value="GDSL_Rv0518-like"/>
</dbReference>
<dbReference type="Gene3D" id="3.40.50.1110">
    <property type="entry name" value="SGNH hydrolase"/>
    <property type="match status" value="1"/>
</dbReference>
<dbReference type="RefSeq" id="WP_378260526.1">
    <property type="nucleotide sequence ID" value="NZ_JBHUKR010000004.1"/>
</dbReference>
<dbReference type="PANTHER" id="PTHR43784">
    <property type="entry name" value="GDSL-LIKE LIPASE/ACYLHYDROLASE, PUTATIVE (AFU_ORTHOLOGUE AFUA_2G00820)-RELATED"/>
    <property type="match status" value="1"/>
</dbReference>
<sequence length="396" mass="41829">MTTAHHAADRWVRTWGASPQLPDAAIAGLEPFADVTLRQEVRISGGGRRVRIRFTNEYGTAGLTIGAARVGLAAPAGGVRPGSDRVLTFDGRPTVTVPPGAPMLSDPVDLRLPPLAQLSLSLYLPEPVKTCTCHGMGVQTCWTVPGNAVAIPGRPAHATSLPLQAFLSAVEVIPEGPAKTIVAVGDSLTDGFGSTPDTNRRWTDRLAERLIEHGGAAVHVSNQGISGNRMLNDGFGVSTLARFDRDVLATPGLGYVIVSEGLGDIAVSFAPREDDGPLAEFLKTFPGSPITAEDIIAGYGQLIARAHGHGVKIYAATLTPYENDDMFAPEGESARQVVNTWIRTSGAFDGVLDFDAVWRDPADPRRIKDGFHAGDVHGSDAGYRALAGSIDLSLFE</sequence>
<dbReference type="GO" id="GO:0016787">
    <property type="term" value="F:hydrolase activity"/>
    <property type="evidence" value="ECO:0007669"/>
    <property type="project" value="UniProtKB-KW"/>
</dbReference>
<reference evidence="3" key="1">
    <citation type="journal article" date="2019" name="Int. J. Syst. Evol. Microbiol.">
        <title>The Global Catalogue of Microorganisms (GCM) 10K type strain sequencing project: providing services to taxonomists for standard genome sequencing and annotation.</title>
        <authorList>
            <consortium name="The Broad Institute Genomics Platform"/>
            <consortium name="The Broad Institute Genome Sequencing Center for Infectious Disease"/>
            <person name="Wu L."/>
            <person name="Ma J."/>
        </authorList>
    </citation>
    <scope>NUCLEOTIDE SEQUENCE [LARGE SCALE GENOMIC DNA]</scope>
    <source>
        <strain evidence="3">CGMCC 4.7645</strain>
    </source>
</reference>
<dbReference type="PANTHER" id="PTHR43784:SF2">
    <property type="entry name" value="GDSL-LIKE LIPASE_ACYLHYDROLASE, PUTATIVE (AFU_ORTHOLOGUE AFUA_2G00820)-RELATED"/>
    <property type="match status" value="1"/>
</dbReference>
<feature type="domain" description="SGNH hydrolase-type esterase" evidence="1">
    <location>
        <begin position="183"/>
        <end position="385"/>
    </location>
</feature>
<dbReference type="EMBL" id="JBHUKR010000004">
    <property type="protein sequence ID" value="MFD2415061.1"/>
    <property type="molecule type" value="Genomic_DNA"/>
</dbReference>
<name>A0ABW5FM04_9PSEU</name>
<dbReference type="InterPro" id="IPR013830">
    <property type="entry name" value="SGNH_hydro"/>
</dbReference>
<dbReference type="SUPFAM" id="SSF52266">
    <property type="entry name" value="SGNH hydrolase"/>
    <property type="match status" value="1"/>
</dbReference>
<keyword evidence="2" id="KW-0378">Hydrolase</keyword>
<dbReference type="Pfam" id="PF13472">
    <property type="entry name" value="Lipase_GDSL_2"/>
    <property type="match status" value="1"/>
</dbReference>
<evidence type="ECO:0000313" key="2">
    <source>
        <dbReference type="EMBL" id="MFD2415061.1"/>
    </source>
</evidence>
<dbReference type="CDD" id="cd01830">
    <property type="entry name" value="XynE_like"/>
    <property type="match status" value="1"/>
</dbReference>
<organism evidence="2 3">
    <name type="scientific">Amycolatopsis pigmentata</name>
    <dbReference type="NCBI Taxonomy" id="450801"/>
    <lineage>
        <taxon>Bacteria</taxon>
        <taxon>Bacillati</taxon>
        <taxon>Actinomycetota</taxon>
        <taxon>Actinomycetes</taxon>
        <taxon>Pseudonocardiales</taxon>
        <taxon>Pseudonocardiaceae</taxon>
        <taxon>Amycolatopsis</taxon>
    </lineage>
</organism>
<comment type="caution">
    <text evidence="2">The sequence shown here is derived from an EMBL/GenBank/DDBJ whole genome shotgun (WGS) entry which is preliminary data.</text>
</comment>
<dbReference type="Proteomes" id="UP001597417">
    <property type="component" value="Unassembled WGS sequence"/>
</dbReference>